<dbReference type="Proteomes" id="UP001327560">
    <property type="component" value="Chromosome 3"/>
</dbReference>
<dbReference type="PANTHER" id="PTHR34193">
    <property type="entry name" value="OS11G0199801 PROTEIN"/>
    <property type="match status" value="1"/>
</dbReference>
<reference evidence="2 3" key="1">
    <citation type="submission" date="2023-10" db="EMBL/GenBank/DDBJ databases">
        <title>Chromosome-scale genome assembly provides insights into flower coloration mechanisms of Canna indica.</title>
        <authorList>
            <person name="Li C."/>
        </authorList>
    </citation>
    <scope>NUCLEOTIDE SEQUENCE [LARGE SCALE GENOMIC DNA]</scope>
    <source>
        <tissue evidence="2">Flower</tissue>
    </source>
</reference>
<evidence type="ECO:0000256" key="1">
    <source>
        <dbReference type="SAM" id="MobiDB-lite"/>
    </source>
</evidence>
<organism evidence="2 3">
    <name type="scientific">Canna indica</name>
    <name type="common">Indian-shot</name>
    <dbReference type="NCBI Taxonomy" id="4628"/>
    <lineage>
        <taxon>Eukaryota</taxon>
        <taxon>Viridiplantae</taxon>
        <taxon>Streptophyta</taxon>
        <taxon>Embryophyta</taxon>
        <taxon>Tracheophyta</taxon>
        <taxon>Spermatophyta</taxon>
        <taxon>Magnoliopsida</taxon>
        <taxon>Liliopsida</taxon>
        <taxon>Zingiberales</taxon>
        <taxon>Cannaceae</taxon>
        <taxon>Canna</taxon>
    </lineage>
</organism>
<feature type="compositionally biased region" description="Basic and acidic residues" evidence="1">
    <location>
        <begin position="150"/>
        <end position="184"/>
    </location>
</feature>
<keyword evidence="3" id="KW-1185">Reference proteome</keyword>
<evidence type="ECO:0000313" key="2">
    <source>
        <dbReference type="EMBL" id="WOL01537.1"/>
    </source>
</evidence>
<sequence>MTAEQESSTANQFSFHNPKSRASDGRRSFNSADYAAWAEHMKAKQAFFGRTNDHRIGAWTRRASFGNRRFKKQDDGEEIKWLAGREEDDEDSGTPSPPLWNCSPRHAQNIHKQAAGVTARAQEIARCRQEMLETVRGMAEADYELSLRDMVESPPPRTEKNEKERLGEERELLRDVNEKDEGGMNKKRVKGGILRSKSMESGGLLLKMFSFPISLSERKRRGGEKVPPSSRITAEQKGGIGEEGGERQRSDLGGVGSSSTSSNSSNSSTSSSNSNCSSSNSSRCKNSSSRVKRMTSCYSFFGINTDREMEI</sequence>
<proteinExistence type="predicted"/>
<name>A0AAQ3K409_9LILI</name>
<feature type="region of interest" description="Disordered" evidence="1">
    <location>
        <begin position="150"/>
        <end position="194"/>
    </location>
</feature>
<accession>A0AAQ3K409</accession>
<dbReference type="PANTHER" id="PTHR34193:SF18">
    <property type="entry name" value="OS11G0199801 PROTEIN"/>
    <property type="match status" value="1"/>
</dbReference>
<gene>
    <name evidence="2" type="ORF">Cni_G10254</name>
</gene>
<dbReference type="AlphaFoldDB" id="A0AAQ3K409"/>
<feature type="region of interest" description="Disordered" evidence="1">
    <location>
        <begin position="217"/>
        <end position="291"/>
    </location>
</feature>
<evidence type="ECO:0000313" key="3">
    <source>
        <dbReference type="Proteomes" id="UP001327560"/>
    </source>
</evidence>
<feature type="compositionally biased region" description="Polar residues" evidence="1">
    <location>
        <begin position="1"/>
        <end position="17"/>
    </location>
</feature>
<feature type="compositionally biased region" description="Low complexity" evidence="1">
    <location>
        <begin position="257"/>
        <end position="289"/>
    </location>
</feature>
<dbReference type="EMBL" id="CP136892">
    <property type="protein sequence ID" value="WOL01537.1"/>
    <property type="molecule type" value="Genomic_DNA"/>
</dbReference>
<feature type="region of interest" description="Disordered" evidence="1">
    <location>
        <begin position="1"/>
        <end position="28"/>
    </location>
</feature>
<protein>
    <submittedName>
        <fullName evidence="2">Uncharacterized protein</fullName>
    </submittedName>
</protein>